<dbReference type="InterPro" id="IPR051822">
    <property type="entry name" value="Glycosyl_Hydrolase_84"/>
</dbReference>
<evidence type="ECO:0000313" key="3">
    <source>
        <dbReference type="Proteomes" id="UP001157125"/>
    </source>
</evidence>
<dbReference type="Gene3D" id="3.40.630.30">
    <property type="match status" value="1"/>
</dbReference>
<dbReference type="SUPFAM" id="SSF55729">
    <property type="entry name" value="Acyl-CoA N-acyltransferases (Nat)"/>
    <property type="match status" value="1"/>
</dbReference>
<dbReference type="CDD" id="cd04301">
    <property type="entry name" value="NAT_SF"/>
    <property type="match status" value="1"/>
</dbReference>
<dbReference type="Proteomes" id="UP001157125">
    <property type="component" value="Unassembled WGS sequence"/>
</dbReference>
<dbReference type="EMBL" id="BSUN01000001">
    <property type="protein sequence ID" value="GMA36635.1"/>
    <property type="molecule type" value="Genomic_DNA"/>
</dbReference>
<evidence type="ECO:0000313" key="2">
    <source>
        <dbReference type="EMBL" id="GMA36635.1"/>
    </source>
</evidence>
<organism evidence="2 3">
    <name type="scientific">Demequina litorisediminis</name>
    <dbReference type="NCBI Taxonomy" id="1849022"/>
    <lineage>
        <taxon>Bacteria</taxon>
        <taxon>Bacillati</taxon>
        <taxon>Actinomycetota</taxon>
        <taxon>Actinomycetes</taxon>
        <taxon>Micrococcales</taxon>
        <taxon>Demequinaceae</taxon>
        <taxon>Demequina</taxon>
    </lineage>
</organism>
<dbReference type="PANTHER" id="PTHR13170:SF16">
    <property type="entry name" value="PROTEIN O-GLCNACASE"/>
    <property type="match status" value="1"/>
</dbReference>
<sequence length="193" mass="20650">MTIRAATPADHDEIARICLLTGNAGGDDTGRHGDDALLADVYAIPYLHGPAGFALVWDEGDGAIGYVMGTADTRAFQGWFSDSWWPSVAHRHPLRVEADESVLRSAADPERLLTAVVDDYPAHLHIDLLPQAQGKGAGRALIEAACALLTERGVAGVHLDIDPRNDAARQFYPRVGFSTLAGQPAELFVRSLG</sequence>
<comment type="caution">
    <text evidence="2">The sequence shown here is derived from an EMBL/GenBank/DDBJ whole genome shotgun (WGS) entry which is preliminary data.</text>
</comment>
<reference evidence="3" key="1">
    <citation type="journal article" date="2019" name="Int. J. Syst. Evol. Microbiol.">
        <title>The Global Catalogue of Microorganisms (GCM) 10K type strain sequencing project: providing services to taxonomists for standard genome sequencing and annotation.</title>
        <authorList>
            <consortium name="The Broad Institute Genomics Platform"/>
            <consortium name="The Broad Institute Genome Sequencing Center for Infectious Disease"/>
            <person name="Wu L."/>
            <person name="Ma J."/>
        </authorList>
    </citation>
    <scope>NUCLEOTIDE SEQUENCE [LARGE SCALE GENOMIC DNA]</scope>
    <source>
        <strain evidence="3">NBRC 112299</strain>
    </source>
</reference>
<name>A0ABQ6IFT2_9MICO</name>
<dbReference type="PANTHER" id="PTHR13170">
    <property type="entry name" value="O-GLCNACASE"/>
    <property type="match status" value="1"/>
</dbReference>
<keyword evidence="3" id="KW-1185">Reference proteome</keyword>
<dbReference type="RefSeq" id="WP_284328677.1">
    <property type="nucleotide sequence ID" value="NZ_BSUN01000001.1"/>
</dbReference>
<dbReference type="InterPro" id="IPR016181">
    <property type="entry name" value="Acyl_CoA_acyltransferase"/>
</dbReference>
<protein>
    <recommendedName>
        <fullName evidence="1">N-acetyltransferase domain-containing protein</fullName>
    </recommendedName>
</protein>
<dbReference type="Pfam" id="PF00583">
    <property type="entry name" value="Acetyltransf_1"/>
    <property type="match status" value="1"/>
</dbReference>
<evidence type="ECO:0000259" key="1">
    <source>
        <dbReference type="PROSITE" id="PS51186"/>
    </source>
</evidence>
<dbReference type="InterPro" id="IPR000182">
    <property type="entry name" value="GNAT_dom"/>
</dbReference>
<dbReference type="PROSITE" id="PS51186">
    <property type="entry name" value="GNAT"/>
    <property type="match status" value="1"/>
</dbReference>
<feature type="domain" description="N-acetyltransferase" evidence="1">
    <location>
        <begin position="1"/>
        <end position="193"/>
    </location>
</feature>
<proteinExistence type="predicted"/>
<gene>
    <name evidence="2" type="ORF">GCM10025876_28390</name>
</gene>
<accession>A0ABQ6IFT2</accession>